<evidence type="ECO:0000256" key="3">
    <source>
        <dbReference type="ARBA" id="ARBA00022475"/>
    </source>
</evidence>
<feature type="transmembrane region" description="Helical" evidence="10">
    <location>
        <begin position="21"/>
        <end position="42"/>
    </location>
</feature>
<dbReference type="Proteomes" id="UP001267426">
    <property type="component" value="Unassembled WGS sequence"/>
</dbReference>
<feature type="region of interest" description="Disordered" evidence="9">
    <location>
        <begin position="176"/>
        <end position="208"/>
    </location>
</feature>
<accession>A0ABU3BNR3</accession>
<dbReference type="InterPro" id="IPR007387">
    <property type="entry name" value="TRAP_DctQ"/>
</dbReference>
<evidence type="ECO:0000313" key="12">
    <source>
        <dbReference type="EMBL" id="MDT0630903.1"/>
    </source>
</evidence>
<dbReference type="RefSeq" id="WP_311662240.1">
    <property type="nucleotide sequence ID" value="NZ_JAVRHT010000006.1"/>
</dbReference>
<dbReference type="EMBL" id="JAVRHT010000006">
    <property type="protein sequence ID" value="MDT0630903.1"/>
    <property type="molecule type" value="Genomic_DNA"/>
</dbReference>
<keyword evidence="13" id="KW-1185">Reference proteome</keyword>
<comment type="similarity">
    <text evidence="8">Belongs to the TRAP transporter small permease family.</text>
</comment>
<evidence type="ECO:0000259" key="11">
    <source>
        <dbReference type="Pfam" id="PF04290"/>
    </source>
</evidence>
<evidence type="ECO:0000256" key="6">
    <source>
        <dbReference type="ARBA" id="ARBA00022989"/>
    </source>
</evidence>
<evidence type="ECO:0000256" key="4">
    <source>
        <dbReference type="ARBA" id="ARBA00022519"/>
    </source>
</evidence>
<evidence type="ECO:0000256" key="8">
    <source>
        <dbReference type="ARBA" id="ARBA00038436"/>
    </source>
</evidence>
<gene>
    <name evidence="12" type="ORF">RM540_04005</name>
</gene>
<protein>
    <submittedName>
        <fullName evidence="12">TRAP transporter small permease</fullName>
    </submittedName>
</protein>
<evidence type="ECO:0000256" key="5">
    <source>
        <dbReference type="ARBA" id="ARBA00022692"/>
    </source>
</evidence>
<feature type="transmembrane region" description="Helical" evidence="10">
    <location>
        <begin position="57"/>
        <end position="75"/>
    </location>
</feature>
<organism evidence="12 13">
    <name type="scientific">Rubrivirga litoralis</name>
    <dbReference type="NCBI Taxonomy" id="3075598"/>
    <lineage>
        <taxon>Bacteria</taxon>
        <taxon>Pseudomonadati</taxon>
        <taxon>Rhodothermota</taxon>
        <taxon>Rhodothermia</taxon>
        <taxon>Rhodothermales</taxon>
        <taxon>Rubricoccaceae</taxon>
        <taxon>Rubrivirga</taxon>
    </lineage>
</organism>
<comment type="subcellular location">
    <subcellularLocation>
        <location evidence="1">Cell inner membrane</location>
        <topology evidence="1">Multi-pass membrane protein</topology>
    </subcellularLocation>
</comment>
<dbReference type="Pfam" id="PF04290">
    <property type="entry name" value="DctQ"/>
    <property type="match status" value="1"/>
</dbReference>
<comment type="caution">
    <text evidence="12">The sequence shown here is derived from an EMBL/GenBank/DDBJ whole genome shotgun (WGS) entry which is preliminary data.</text>
</comment>
<feature type="transmembrane region" description="Helical" evidence="10">
    <location>
        <begin position="96"/>
        <end position="118"/>
    </location>
</feature>
<keyword evidence="4" id="KW-0997">Cell inner membrane</keyword>
<proteinExistence type="inferred from homology"/>
<dbReference type="PANTHER" id="PTHR35011:SF2">
    <property type="entry name" value="2,3-DIKETO-L-GULONATE TRAP TRANSPORTER SMALL PERMEASE PROTEIN YIAM"/>
    <property type="match status" value="1"/>
</dbReference>
<evidence type="ECO:0000313" key="13">
    <source>
        <dbReference type="Proteomes" id="UP001267426"/>
    </source>
</evidence>
<keyword evidence="5 10" id="KW-0812">Transmembrane</keyword>
<keyword evidence="6 10" id="KW-1133">Transmembrane helix</keyword>
<reference evidence="12 13" key="1">
    <citation type="submission" date="2023-09" db="EMBL/GenBank/DDBJ databases">
        <authorList>
            <person name="Rey-Velasco X."/>
        </authorList>
    </citation>
    <scope>NUCLEOTIDE SEQUENCE [LARGE SCALE GENOMIC DNA]</scope>
    <source>
        <strain evidence="12 13">F394</strain>
    </source>
</reference>
<name>A0ABU3BNR3_9BACT</name>
<sequence length="208" mass="21461">MSAPLLRATTAGGLKGTVDRVLAWACVVLMGASVINVTWQVVTRFVLGSPSGFTDELARFLLVWLGLLGAAYAVGQRMHLAIDLLPRALDARPKARASLGVVLQGCVLAFAVGVMLYGGGNLVRLTTLLGQRSAALGVSLGAVYTVLPLAGAVIGFYALHAIGLYVAVLRGHGRGGPDPDGSSAEAFAAASRPDATPGSELPIREDDR</sequence>
<evidence type="ECO:0000256" key="7">
    <source>
        <dbReference type="ARBA" id="ARBA00023136"/>
    </source>
</evidence>
<evidence type="ECO:0000256" key="2">
    <source>
        <dbReference type="ARBA" id="ARBA00022448"/>
    </source>
</evidence>
<keyword evidence="2" id="KW-0813">Transport</keyword>
<evidence type="ECO:0000256" key="10">
    <source>
        <dbReference type="SAM" id="Phobius"/>
    </source>
</evidence>
<dbReference type="PANTHER" id="PTHR35011">
    <property type="entry name" value="2,3-DIKETO-L-GULONATE TRAP TRANSPORTER SMALL PERMEASE PROTEIN YIAM"/>
    <property type="match status" value="1"/>
</dbReference>
<dbReference type="InterPro" id="IPR055348">
    <property type="entry name" value="DctQ"/>
</dbReference>
<feature type="transmembrane region" description="Helical" evidence="10">
    <location>
        <begin position="138"/>
        <end position="168"/>
    </location>
</feature>
<evidence type="ECO:0000256" key="1">
    <source>
        <dbReference type="ARBA" id="ARBA00004429"/>
    </source>
</evidence>
<feature type="domain" description="Tripartite ATP-independent periplasmic transporters DctQ component" evidence="11">
    <location>
        <begin position="35"/>
        <end position="162"/>
    </location>
</feature>
<evidence type="ECO:0000256" key="9">
    <source>
        <dbReference type="SAM" id="MobiDB-lite"/>
    </source>
</evidence>
<keyword evidence="3" id="KW-1003">Cell membrane</keyword>
<keyword evidence="7 10" id="KW-0472">Membrane</keyword>